<keyword evidence="2" id="KW-0812">Transmembrane</keyword>
<evidence type="ECO:0000259" key="3">
    <source>
        <dbReference type="PROSITE" id="PS50089"/>
    </source>
</evidence>
<keyword evidence="2" id="KW-0472">Membrane</keyword>
<dbReference type="SMR" id="V7AN31"/>
<dbReference type="SUPFAM" id="SSF57850">
    <property type="entry name" value="RING/U-box"/>
    <property type="match status" value="1"/>
</dbReference>
<dbReference type="EMBL" id="CM002297">
    <property type="protein sequence ID" value="ESW06939.1"/>
    <property type="molecule type" value="Genomic_DNA"/>
</dbReference>
<keyword evidence="1" id="KW-0863">Zinc-finger</keyword>
<evidence type="ECO:0000256" key="2">
    <source>
        <dbReference type="SAM" id="Phobius"/>
    </source>
</evidence>
<evidence type="ECO:0000313" key="4">
    <source>
        <dbReference type="EMBL" id="ESW06939.1"/>
    </source>
</evidence>
<gene>
    <name evidence="4" type="ORF">PHAVU_010G088800g</name>
</gene>
<reference evidence="5" key="1">
    <citation type="journal article" date="2014" name="Nat. Genet.">
        <title>A reference genome for common bean and genome-wide analysis of dual domestications.</title>
        <authorList>
            <person name="Schmutz J."/>
            <person name="McClean P.E."/>
            <person name="Mamidi S."/>
            <person name="Wu G.A."/>
            <person name="Cannon S.B."/>
            <person name="Grimwood J."/>
            <person name="Jenkins J."/>
            <person name="Shu S."/>
            <person name="Song Q."/>
            <person name="Chavarro C."/>
            <person name="Torres-Torres M."/>
            <person name="Geffroy V."/>
            <person name="Moghaddam S.M."/>
            <person name="Gao D."/>
            <person name="Abernathy B."/>
            <person name="Barry K."/>
            <person name="Blair M."/>
            <person name="Brick M.A."/>
            <person name="Chovatia M."/>
            <person name="Gepts P."/>
            <person name="Goodstein D.M."/>
            <person name="Gonzales M."/>
            <person name="Hellsten U."/>
            <person name="Hyten D.L."/>
            <person name="Jia G."/>
            <person name="Kelly J.D."/>
            <person name="Kudrna D."/>
            <person name="Lee R."/>
            <person name="Richard M.M."/>
            <person name="Miklas P.N."/>
            <person name="Osorno J.M."/>
            <person name="Rodrigues J."/>
            <person name="Thareau V."/>
            <person name="Urrea C.A."/>
            <person name="Wang M."/>
            <person name="Yu Y."/>
            <person name="Zhang M."/>
            <person name="Wing R.A."/>
            <person name="Cregan P.B."/>
            <person name="Rokhsar D.S."/>
            <person name="Jackson S.A."/>
        </authorList>
    </citation>
    <scope>NUCLEOTIDE SEQUENCE [LARGE SCALE GENOMIC DNA]</scope>
    <source>
        <strain evidence="5">cv. G19833</strain>
    </source>
</reference>
<dbReference type="Pfam" id="PF13639">
    <property type="entry name" value="zf-RING_2"/>
    <property type="match status" value="1"/>
</dbReference>
<keyword evidence="5" id="KW-1185">Reference proteome</keyword>
<feature type="domain" description="RING-type" evidence="3">
    <location>
        <begin position="84"/>
        <end position="125"/>
    </location>
</feature>
<keyword evidence="1" id="KW-0479">Metal-binding</keyword>
<evidence type="ECO:0000256" key="1">
    <source>
        <dbReference type="PROSITE-ProRule" id="PRU00175"/>
    </source>
</evidence>
<dbReference type="InterPro" id="IPR013083">
    <property type="entry name" value="Znf_RING/FYVE/PHD"/>
</dbReference>
<dbReference type="eggNOG" id="KOG0800">
    <property type="taxonomic scope" value="Eukaryota"/>
</dbReference>
<dbReference type="PANTHER" id="PTHR47035:SF4">
    <property type="entry name" value="OS02G0676500 PROTEIN"/>
    <property type="match status" value="1"/>
</dbReference>
<dbReference type="OrthoDB" id="8062037at2759"/>
<dbReference type="Proteomes" id="UP000000226">
    <property type="component" value="Chromosome 10"/>
</dbReference>
<evidence type="ECO:0000313" key="5">
    <source>
        <dbReference type="Proteomes" id="UP000000226"/>
    </source>
</evidence>
<dbReference type="InterPro" id="IPR001841">
    <property type="entry name" value="Znf_RING"/>
</dbReference>
<dbReference type="Gene3D" id="3.30.40.10">
    <property type="entry name" value="Zinc/RING finger domain, C3HC4 (zinc finger)"/>
    <property type="match status" value="1"/>
</dbReference>
<dbReference type="SMART" id="SM00184">
    <property type="entry name" value="RING"/>
    <property type="match status" value="1"/>
</dbReference>
<protein>
    <recommendedName>
        <fullName evidence="3">RING-type domain-containing protein</fullName>
    </recommendedName>
</protein>
<keyword evidence="1" id="KW-0862">Zinc</keyword>
<dbReference type="InterPro" id="IPR053070">
    <property type="entry name" value="RING-type_E3_ubiquitin-ligase"/>
</dbReference>
<keyword evidence="2" id="KW-1133">Transmembrane helix</keyword>
<dbReference type="Gramene" id="ESW06939">
    <property type="protein sequence ID" value="ESW06939"/>
    <property type="gene ID" value="PHAVU_010G088800g"/>
</dbReference>
<proteinExistence type="predicted"/>
<dbReference type="PROSITE" id="PS50089">
    <property type="entry name" value="ZF_RING_2"/>
    <property type="match status" value="1"/>
</dbReference>
<name>V7AN31_PHAVU</name>
<organism evidence="4 5">
    <name type="scientific">Phaseolus vulgaris</name>
    <name type="common">Kidney bean</name>
    <name type="synonym">French bean</name>
    <dbReference type="NCBI Taxonomy" id="3885"/>
    <lineage>
        <taxon>Eukaryota</taxon>
        <taxon>Viridiplantae</taxon>
        <taxon>Streptophyta</taxon>
        <taxon>Embryophyta</taxon>
        <taxon>Tracheophyta</taxon>
        <taxon>Spermatophyta</taxon>
        <taxon>Magnoliopsida</taxon>
        <taxon>eudicotyledons</taxon>
        <taxon>Gunneridae</taxon>
        <taxon>Pentapetalae</taxon>
        <taxon>rosids</taxon>
        <taxon>fabids</taxon>
        <taxon>Fabales</taxon>
        <taxon>Fabaceae</taxon>
        <taxon>Papilionoideae</taxon>
        <taxon>50 kb inversion clade</taxon>
        <taxon>NPAAA clade</taxon>
        <taxon>indigoferoid/millettioid clade</taxon>
        <taxon>Phaseoleae</taxon>
        <taxon>Phaseolus</taxon>
    </lineage>
</organism>
<dbReference type="GO" id="GO:0008270">
    <property type="term" value="F:zinc ion binding"/>
    <property type="evidence" value="ECO:0007669"/>
    <property type="project" value="UniProtKB-KW"/>
</dbReference>
<dbReference type="AlphaFoldDB" id="V7AN31"/>
<accession>V7AN31</accession>
<feature type="transmembrane region" description="Helical" evidence="2">
    <location>
        <begin position="6"/>
        <end position="23"/>
    </location>
</feature>
<sequence length="176" mass="19900">MDFHTDPLVAMIMFGGFHVYFLLKPITFVLPVFCSCWVLQILTSALFTCQQEFHDNDPEPGIVAATPTLSFNHEHFVSTGSTQCVICLEEFKDNEVLQITKCGHTFHIYCIHTWLKKNSTCPVCRLSVSNSSESEHVITIRYSLAESSSTLERNINTEQESSNTLERTVNTEQVCA</sequence>
<dbReference type="PANTHER" id="PTHR47035">
    <property type="entry name" value="OS11G0150450 PROTEIN"/>
    <property type="match status" value="1"/>
</dbReference>